<dbReference type="InterPro" id="IPR015797">
    <property type="entry name" value="NUDIX_hydrolase-like_dom_sf"/>
</dbReference>
<evidence type="ECO:0000313" key="9">
    <source>
        <dbReference type="EMBL" id="CAL1532321.1"/>
    </source>
</evidence>
<proteinExistence type="inferred from homology"/>
<evidence type="ECO:0000256" key="7">
    <source>
        <dbReference type="ARBA" id="ARBA00023211"/>
    </source>
</evidence>
<reference evidence="9 10" key="1">
    <citation type="submission" date="2024-04" db="EMBL/GenBank/DDBJ databases">
        <authorList>
            <consortium name="Genoscope - CEA"/>
            <person name="William W."/>
        </authorList>
    </citation>
    <scope>NUCLEOTIDE SEQUENCE [LARGE SCALE GENOMIC DNA]</scope>
</reference>
<dbReference type="AlphaFoldDB" id="A0AAV2HES8"/>
<comment type="cofactor">
    <cofactor evidence="2">
        <name>Mg(2+)</name>
        <dbReference type="ChEBI" id="CHEBI:18420"/>
    </cofactor>
</comment>
<comment type="similarity">
    <text evidence="3">Belongs to the Nudix hydrolase family.</text>
</comment>
<dbReference type="GO" id="GO:0005739">
    <property type="term" value="C:mitochondrion"/>
    <property type="evidence" value="ECO:0007669"/>
    <property type="project" value="TreeGrafter"/>
</dbReference>
<accession>A0AAV2HES8</accession>
<dbReference type="PANTHER" id="PTHR12318:SF0">
    <property type="entry name" value="ACYL-COENZYME A DIPHOSPHATASE NUDT19"/>
    <property type="match status" value="1"/>
</dbReference>
<dbReference type="PANTHER" id="PTHR12318">
    <property type="entry name" value="TESTOSTERONE-REGULATED PROTEIN RP2"/>
    <property type="match status" value="1"/>
</dbReference>
<keyword evidence="5" id="KW-0378">Hydrolase</keyword>
<dbReference type="EMBL" id="CAXITT010000113">
    <property type="protein sequence ID" value="CAL1532321.1"/>
    <property type="molecule type" value="Genomic_DNA"/>
</dbReference>
<evidence type="ECO:0000256" key="1">
    <source>
        <dbReference type="ARBA" id="ARBA00001936"/>
    </source>
</evidence>
<evidence type="ECO:0000256" key="4">
    <source>
        <dbReference type="ARBA" id="ARBA00022723"/>
    </source>
</evidence>
<evidence type="ECO:0000256" key="5">
    <source>
        <dbReference type="ARBA" id="ARBA00022801"/>
    </source>
</evidence>
<protein>
    <recommendedName>
        <fullName evidence="8">Nudix hydrolase domain-containing protein</fullName>
    </recommendedName>
</protein>
<organism evidence="9 10">
    <name type="scientific">Lymnaea stagnalis</name>
    <name type="common">Great pond snail</name>
    <name type="synonym">Helix stagnalis</name>
    <dbReference type="NCBI Taxonomy" id="6523"/>
    <lineage>
        <taxon>Eukaryota</taxon>
        <taxon>Metazoa</taxon>
        <taxon>Spiralia</taxon>
        <taxon>Lophotrochozoa</taxon>
        <taxon>Mollusca</taxon>
        <taxon>Gastropoda</taxon>
        <taxon>Heterobranchia</taxon>
        <taxon>Euthyneura</taxon>
        <taxon>Panpulmonata</taxon>
        <taxon>Hygrophila</taxon>
        <taxon>Lymnaeoidea</taxon>
        <taxon>Lymnaeidae</taxon>
        <taxon>Lymnaea</taxon>
    </lineage>
</organism>
<dbReference type="InterPro" id="IPR039121">
    <property type="entry name" value="NUDT19"/>
</dbReference>
<evidence type="ECO:0000259" key="8">
    <source>
        <dbReference type="PROSITE" id="PS51462"/>
    </source>
</evidence>
<gene>
    <name evidence="9" type="ORF">GSLYS_00006400001</name>
</gene>
<dbReference type="CDD" id="cd18870">
    <property type="entry name" value="NUDIX_AcylCoAdiphos_Nudt19"/>
    <property type="match status" value="1"/>
</dbReference>
<dbReference type="InterPro" id="IPR000086">
    <property type="entry name" value="NUDIX_hydrolase_dom"/>
</dbReference>
<dbReference type="PROSITE" id="PS51462">
    <property type="entry name" value="NUDIX"/>
    <property type="match status" value="1"/>
</dbReference>
<dbReference type="SUPFAM" id="SSF55811">
    <property type="entry name" value="Nudix"/>
    <property type="match status" value="1"/>
</dbReference>
<evidence type="ECO:0000313" key="10">
    <source>
        <dbReference type="Proteomes" id="UP001497497"/>
    </source>
</evidence>
<evidence type="ECO:0000256" key="3">
    <source>
        <dbReference type="ARBA" id="ARBA00005582"/>
    </source>
</evidence>
<keyword evidence="7" id="KW-0464">Manganese</keyword>
<dbReference type="Gene3D" id="3.90.79.10">
    <property type="entry name" value="Nucleoside Triphosphate Pyrophosphohydrolase"/>
    <property type="match status" value="1"/>
</dbReference>
<evidence type="ECO:0000256" key="6">
    <source>
        <dbReference type="ARBA" id="ARBA00022842"/>
    </source>
</evidence>
<keyword evidence="6" id="KW-0460">Magnesium</keyword>
<keyword evidence="10" id="KW-1185">Reference proteome</keyword>
<dbReference type="GO" id="GO:0046872">
    <property type="term" value="F:metal ion binding"/>
    <property type="evidence" value="ECO:0007669"/>
    <property type="project" value="UniProtKB-KW"/>
</dbReference>
<comment type="caution">
    <text evidence="9">The sequence shown here is derived from an EMBL/GenBank/DDBJ whole genome shotgun (WGS) entry which is preliminary data.</text>
</comment>
<dbReference type="GO" id="GO:0016818">
    <property type="term" value="F:hydrolase activity, acting on acid anhydrides, in phosphorus-containing anhydrides"/>
    <property type="evidence" value="ECO:0007669"/>
    <property type="project" value="InterPro"/>
</dbReference>
<feature type="domain" description="Nudix hydrolase" evidence="8">
    <location>
        <begin position="35"/>
        <end position="268"/>
    </location>
</feature>
<name>A0AAV2HES8_LYMST</name>
<evidence type="ECO:0000256" key="2">
    <source>
        <dbReference type="ARBA" id="ARBA00001946"/>
    </source>
</evidence>
<comment type="cofactor">
    <cofactor evidence="1">
        <name>Mn(2+)</name>
        <dbReference type="ChEBI" id="CHEBI:29035"/>
    </cofactor>
</comment>
<sequence length="385" mass="43720">MAGVLKHWRESASLIIASKKLSMPQPRQTLLNRIMRKQPELVENTHDEIFRVLLLKRSAASSNLPKVHVFPGGMLDNNDFSKEWLDLTGCNGDLLQLLARGFAGAPIFSRKRAAEFSEIPSEIALRIAAIRETFEESGILLARPIDDVETLKLNSLKSHPICSTYCNMSSRVNIEWRKQIISDPSQFLVMCKELKMVPDIWSLYEWSNWLTPLLRGSRFDTAFFICCVDEAPLIYDSEETEEGIWLSPSGILKACSQGIVPLAPPQLYELSRLTQFNTTDDLLSLSWKRSAYRAKRWMPVLVQCQDCTMIVLPGDDMYPENPDLTGEIGSGATEVSQSFQELQNLYPRQNRIVVNENKQLSLYCNVKFVSGHMLPLEFNKEALSK</sequence>
<dbReference type="Proteomes" id="UP001497497">
    <property type="component" value="Unassembled WGS sequence"/>
</dbReference>
<keyword evidence="4" id="KW-0479">Metal-binding</keyword>